<dbReference type="PANTHER" id="PTHR13774">
    <property type="entry name" value="PHENAZINE BIOSYNTHESIS PROTEIN"/>
    <property type="match status" value="1"/>
</dbReference>
<dbReference type="PANTHER" id="PTHR13774:SF32">
    <property type="entry name" value="ANTISENSE-ENHANCING SEQUENCE 1"/>
    <property type="match status" value="1"/>
</dbReference>
<sequence length="346" mass="36907">MSSSIPFSIVDVFSTTAYKGNPLAVVNALSTSLSDTQMKLVTRQFNLSETTFVCPPTVSSAAYRLRSFLPNGIEIFGAGHNSLGALWWLAKGGHLDSITSEDGGVTLRFKQQMGQETLPVTIIKPRADNETTSKADRAAAGLSVTLQQAAPLFYEIHSDPRGLAETLGLADESSLGFEIAGKKVALSQVVSTSSSRHLLVPVANEEVLNSITLLDRERLAREIRVADPLAYGLYLFTARHQDDASRLPTFVTRFFSPGMSGEDPATGSAAGPLGAYLLKHGVLNIPLGEKKEVKVLQGLKMGRECLLTVTVGQGKDENSDTSIELSGGGVEVMHGTLVIPASDTVF</sequence>
<dbReference type="Gene3D" id="3.10.310.10">
    <property type="entry name" value="Diaminopimelate Epimerase, Chain A, domain 1"/>
    <property type="match status" value="2"/>
</dbReference>
<protein>
    <recommendedName>
        <fullName evidence="3">Phenazine biosynthesis protein</fullName>
    </recommendedName>
</protein>
<dbReference type="GO" id="GO:0005737">
    <property type="term" value="C:cytoplasm"/>
    <property type="evidence" value="ECO:0007669"/>
    <property type="project" value="TreeGrafter"/>
</dbReference>
<dbReference type="OrthoDB" id="75169at2759"/>
<name>A0A2B7XSL8_POLH7</name>
<dbReference type="Proteomes" id="UP000224634">
    <property type="component" value="Unassembled WGS sequence"/>
</dbReference>
<dbReference type="Pfam" id="PF02567">
    <property type="entry name" value="PhzC-PhzF"/>
    <property type="match status" value="1"/>
</dbReference>
<dbReference type="GO" id="GO:0016853">
    <property type="term" value="F:isomerase activity"/>
    <property type="evidence" value="ECO:0007669"/>
    <property type="project" value="TreeGrafter"/>
</dbReference>
<dbReference type="InterPro" id="IPR003719">
    <property type="entry name" value="Phenazine_PhzF-like"/>
</dbReference>
<accession>A0A2B7XSL8</accession>
<dbReference type="AlphaFoldDB" id="A0A2B7XSL8"/>
<reference evidence="1 2" key="1">
    <citation type="submission" date="2017-10" db="EMBL/GenBank/DDBJ databases">
        <title>Comparative genomics in systemic dimorphic fungi from Ajellomycetaceae.</title>
        <authorList>
            <person name="Munoz J.F."/>
            <person name="Mcewen J.G."/>
            <person name="Clay O.K."/>
            <person name="Cuomo C.A."/>
        </authorList>
    </citation>
    <scope>NUCLEOTIDE SEQUENCE [LARGE SCALE GENOMIC DNA]</scope>
    <source>
        <strain evidence="1 2">UAMH7299</strain>
    </source>
</reference>
<gene>
    <name evidence="1" type="ORF">AJ80_06914</name>
</gene>
<keyword evidence="2" id="KW-1185">Reference proteome</keyword>
<dbReference type="SUPFAM" id="SSF54506">
    <property type="entry name" value="Diaminopimelate epimerase-like"/>
    <property type="match status" value="1"/>
</dbReference>
<evidence type="ECO:0000313" key="2">
    <source>
        <dbReference type="Proteomes" id="UP000224634"/>
    </source>
</evidence>
<dbReference type="EMBL" id="PDNA01000125">
    <property type="protein sequence ID" value="PGH11949.1"/>
    <property type="molecule type" value="Genomic_DNA"/>
</dbReference>
<evidence type="ECO:0008006" key="3">
    <source>
        <dbReference type="Google" id="ProtNLM"/>
    </source>
</evidence>
<dbReference type="STRING" id="1447883.A0A2B7XSL8"/>
<comment type="caution">
    <text evidence="1">The sequence shown here is derived from an EMBL/GenBank/DDBJ whole genome shotgun (WGS) entry which is preliminary data.</text>
</comment>
<evidence type="ECO:0000313" key="1">
    <source>
        <dbReference type="EMBL" id="PGH11949.1"/>
    </source>
</evidence>
<dbReference type="NCBIfam" id="TIGR00654">
    <property type="entry name" value="PhzF_family"/>
    <property type="match status" value="1"/>
</dbReference>
<organism evidence="1 2">
    <name type="scientific">Polytolypa hystricis (strain UAMH7299)</name>
    <dbReference type="NCBI Taxonomy" id="1447883"/>
    <lineage>
        <taxon>Eukaryota</taxon>
        <taxon>Fungi</taxon>
        <taxon>Dikarya</taxon>
        <taxon>Ascomycota</taxon>
        <taxon>Pezizomycotina</taxon>
        <taxon>Eurotiomycetes</taxon>
        <taxon>Eurotiomycetidae</taxon>
        <taxon>Onygenales</taxon>
        <taxon>Onygenales incertae sedis</taxon>
        <taxon>Polytolypa</taxon>
    </lineage>
</organism>
<proteinExistence type="predicted"/>